<feature type="domain" description="Treble clef zinc finger" evidence="1">
    <location>
        <begin position="90"/>
        <end position="123"/>
    </location>
</feature>
<dbReference type="EMBL" id="CP146670">
    <property type="protein sequence ID" value="WWX73759.1"/>
    <property type="molecule type" value="Genomic_DNA"/>
</dbReference>
<reference evidence="2" key="1">
    <citation type="submission" date="2024-03" db="EMBL/GenBank/DDBJ databases">
        <title>Epithelial relay of microbial signals coordinates intestinal macrophage supported barrier repair.</title>
        <authorList>
            <person name="Tsai M.T."/>
        </authorList>
    </citation>
    <scope>NUCLEOTIDE SEQUENCE</scope>
    <source>
        <strain evidence="2">MS 21-1</strain>
    </source>
</reference>
<dbReference type="Proteomes" id="UP001383096">
    <property type="component" value="Chromosome"/>
</dbReference>
<evidence type="ECO:0000313" key="3">
    <source>
        <dbReference type="Proteomes" id="UP001383096"/>
    </source>
</evidence>
<accession>A0AAX4LIB7</accession>
<dbReference type="AlphaFoldDB" id="A0AAX4LIB7"/>
<dbReference type="RefSeq" id="WP_001229015.1">
    <property type="nucleotide sequence ID" value="NZ_BFHN01000006.1"/>
</dbReference>
<evidence type="ECO:0000259" key="1">
    <source>
        <dbReference type="Pfam" id="PF14311"/>
    </source>
</evidence>
<protein>
    <submittedName>
        <fullName evidence="2">Zinc-ribbon domain-containing protein</fullName>
    </submittedName>
</protein>
<proteinExistence type="predicted"/>
<evidence type="ECO:0000313" key="2">
    <source>
        <dbReference type="EMBL" id="WWX73759.1"/>
    </source>
</evidence>
<feature type="domain" description="Treble clef zinc finger" evidence="1">
    <location>
        <begin position="158"/>
        <end position="191"/>
    </location>
</feature>
<name>A0AAX4LIB7_ECOLX</name>
<dbReference type="InterPro" id="IPR025487">
    <property type="entry name" value="DUF4379"/>
</dbReference>
<organism evidence="2 3">
    <name type="scientific">Escherichia coli</name>
    <dbReference type="NCBI Taxonomy" id="562"/>
    <lineage>
        <taxon>Bacteria</taxon>
        <taxon>Pseudomonadati</taxon>
        <taxon>Pseudomonadota</taxon>
        <taxon>Gammaproteobacteria</taxon>
        <taxon>Enterobacterales</taxon>
        <taxon>Enterobacteriaceae</taxon>
        <taxon>Escherichia</taxon>
    </lineage>
</organism>
<feature type="domain" description="Treble clef zinc finger" evidence="1">
    <location>
        <begin position="29"/>
        <end position="62"/>
    </location>
</feature>
<dbReference type="Pfam" id="PF14311">
    <property type="entry name" value="DUF4379"/>
    <property type="match status" value="3"/>
</dbReference>
<sequence>MRKLTHEEQVAAIAKVNPDVEVLGEIVNNSTKVLCRCKVCNHEWSATPSNIKYGRGCQKCAGNMKLSHEEQISAIAKVNPDIEVLGEITGDKIKVLCRCKVCDHEWYSTPKSLKIGSGCQKCAVLKRAQGKKISHEEQISAIAKVNPDIEVLVEIVNNSTKVLCRCKVCDHEWSAKPRDIKSGRGCPKCAKYGFLSHYNGKLYIMVDDLEVPTQMKIGVSVKENERRNRVFKSARKAGVRLTDLQVVKTWNGPTEIMQEIESKMHDAFSDYKINFPVKFDGSTEFFYYRPEVFDMVEETYKEIVCCQ</sequence>
<gene>
    <name evidence="2" type="ORF">V9Z47_12505</name>
</gene>